<evidence type="ECO:0000313" key="1">
    <source>
        <dbReference type="EMBL" id="KAH7321345.1"/>
    </source>
</evidence>
<dbReference type="OrthoDB" id="3200163at2759"/>
<proteinExistence type="predicted"/>
<gene>
    <name evidence="1" type="ORF">B0I35DRAFT_212665</name>
</gene>
<reference evidence="1" key="1">
    <citation type="journal article" date="2021" name="Nat. Commun.">
        <title>Genetic determinants of endophytism in the Arabidopsis root mycobiome.</title>
        <authorList>
            <person name="Mesny F."/>
            <person name="Miyauchi S."/>
            <person name="Thiergart T."/>
            <person name="Pickel B."/>
            <person name="Atanasova L."/>
            <person name="Karlsson M."/>
            <person name="Huettel B."/>
            <person name="Barry K.W."/>
            <person name="Haridas S."/>
            <person name="Chen C."/>
            <person name="Bauer D."/>
            <person name="Andreopoulos W."/>
            <person name="Pangilinan J."/>
            <person name="LaButti K."/>
            <person name="Riley R."/>
            <person name="Lipzen A."/>
            <person name="Clum A."/>
            <person name="Drula E."/>
            <person name="Henrissat B."/>
            <person name="Kohler A."/>
            <person name="Grigoriev I.V."/>
            <person name="Martin F.M."/>
            <person name="Hacquard S."/>
        </authorList>
    </citation>
    <scope>NUCLEOTIDE SEQUENCE</scope>
    <source>
        <strain evidence="1">MPI-CAGE-CH-0235</strain>
    </source>
</reference>
<comment type="caution">
    <text evidence="1">The sequence shown here is derived from an EMBL/GenBank/DDBJ whole genome shotgun (WGS) entry which is preliminary data.</text>
</comment>
<dbReference type="AlphaFoldDB" id="A0A8K0STJ0"/>
<protein>
    <submittedName>
        <fullName evidence="1">Uncharacterized protein</fullName>
    </submittedName>
</protein>
<keyword evidence="2" id="KW-1185">Reference proteome</keyword>
<accession>A0A8K0STJ0</accession>
<dbReference type="EMBL" id="JAGPNK010000005">
    <property type="protein sequence ID" value="KAH7321345.1"/>
    <property type="molecule type" value="Genomic_DNA"/>
</dbReference>
<organism evidence="1 2">
    <name type="scientific">Stachybotrys elegans</name>
    <dbReference type="NCBI Taxonomy" id="80388"/>
    <lineage>
        <taxon>Eukaryota</taxon>
        <taxon>Fungi</taxon>
        <taxon>Dikarya</taxon>
        <taxon>Ascomycota</taxon>
        <taxon>Pezizomycotina</taxon>
        <taxon>Sordariomycetes</taxon>
        <taxon>Hypocreomycetidae</taxon>
        <taxon>Hypocreales</taxon>
        <taxon>Stachybotryaceae</taxon>
        <taxon>Stachybotrys</taxon>
    </lineage>
</organism>
<evidence type="ECO:0000313" key="2">
    <source>
        <dbReference type="Proteomes" id="UP000813444"/>
    </source>
</evidence>
<dbReference type="Proteomes" id="UP000813444">
    <property type="component" value="Unassembled WGS sequence"/>
</dbReference>
<sequence length="484" mass="56758">MGKPSDGVMLNLKSRWPTVYGRFAVRYRKQTGAWRVYIQMPMWLSSSIYELETKPSPTGWSLQSRAYNVIPWDSEIFLRIEHGDLSGVKQMLQTRRASLFDVTESGMSLLGVATQAVQPEMVRFFLDSGLGTVFNDNKLPDPFRPLIPWGSWANDKEIIEITEMVQPHLQNPDSVDIYRIFKGLELWPYDKCAKYKDRFMPKYFDTLLQDRLEAFRMGSFVMRSPGQYEKLLTSDGSISKLDAALSTSEKLSVLHSVAIMMGRRYPDVVLPHLWMMFPSRIWCSTWEDIVIRAIKATNFRHRHPIEHIVPWNIDPVPAWTGTPFISLIAGTICFLANINQSFHWEVAIQKTVRHWARLLSRSGVNLLEYGREEQDIIRRNKHGVRGYFDADAIRNTRMKGRKKLFPDCELLRKNYRNSWRTDCKYTYLEPSQWRPIRIIDLHISLDPDEWQLEWVFEVETYAREFWKLVEPDEFTSKMPGGWVE</sequence>
<name>A0A8K0STJ0_9HYPO</name>